<dbReference type="SUPFAM" id="SSF52738">
    <property type="entry name" value="Methylesterase CheB, C-terminal domain"/>
    <property type="match status" value="1"/>
</dbReference>
<evidence type="ECO:0000256" key="1">
    <source>
        <dbReference type="SAM" id="MobiDB-lite"/>
    </source>
</evidence>
<name>A0A8J8AY27_9GAMM</name>
<organism evidence="3">
    <name type="scientific">Coralloluteibacterium stylophorae</name>
    <dbReference type="NCBI Taxonomy" id="1776034"/>
    <lineage>
        <taxon>Bacteria</taxon>
        <taxon>Pseudomonadati</taxon>
        <taxon>Pseudomonadota</taxon>
        <taxon>Gammaproteobacteria</taxon>
        <taxon>Lysobacterales</taxon>
        <taxon>Lysobacteraceae</taxon>
        <taxon>Coralloluteibacterium</taxon>
    </lineage>
</organism>
<dbReference type="EMBL" id="JAGQFT020000002">
    <property type="protein sequence ID" value="MBS7456092.1"/>
    <property type="molecule type" value="Genomic_DNA"/>
</dbReference>
<dbReference type="EMBL" id="JAGQFT010000114">
    <property type="protein sequence ID" value="MBR0563271.1"/>
    <property type="molecule type" value="Genomic_DNA"/>
</dbReference>
<dbReference type="Gene3D" id="3.40.50.180">
    <property type="entry name" value="Methylesterase CheB, C-terminal domain"/>
    <property type="match status" value="1"/>
</dbReference>
<dbReference type="GO" id="GO:0000156">
    <property type="term" value="F:phosphorelay response regulator activity"/>
    <property type="evidence" value="ECO:0007669"/>
    <property type="project" value="InterPro"/>
</dbReference>
<keyword evidence="5" id="KW-1185">Reference proteome</keyword>
<protein>
    <recommendedName>
        <fullName evidence="2">CheB-type methylesterase domain-containing protein</fullName>
    </recommendedName>
</protein>
<gene>
    <name evidence="4" type="ORF">KB893_002950</name>
    <name evidence="3" type="ORF">KB893_12215</name>
</gene>
<dbReference type="Pfam" id="PF01339">
    <property type="entry name" value="CheB_methylest"/>
    <property type="match status" value="1"/>
</dbReference>
<evidence type="ECO:0000259" key="2">
    <source>
        <dbReference type="Pfam" id="PF01339"/>
    </source>
</evidence>
<dbReference type="GO" id="GO:0005737">
    <property type="term" value="C:cytoplasm"/>
    <property type="evidence" value="ECO:0007669"/>
    <property type="project" value="InterPro"/>
</dbReference>
<accession>A0A8J8AY27</accession>
<dbReference type="AlphaFoldDB" id="A0A8J8AY27"/>
<dbReference type="Proteomes" id="UP000675747">
    <property type="component" value="Unassembled WGS sequence"/>
</dbReference>
<evidence type="ECO:0000313" key="4">
    <source>
        <dbReference type="EMBL" id="MBS7456092.1"/>
    </source>
</evidence>
<dbReference type="GO" id="GO:0006935">
    <property type="term" value="P:chemotaxis"/>
    <property type="evidence" value="ECO:0007669"/>
    <property type="project" value="InterPro"/>
</dbReference>
<feature type="domain" description="CheB-type methylesterase" evidence="2">
    <location>
        <begin position="423"/>
        <end position="570"/>
    </location>
</feature>
<dbReference type="RefSeq" id="WP_211927189.1">
    <property type="nucleotide sequence ID" value="NZ_JAGQFT020000002.1"/>
</dbReference>
<dbReference type="InterPro" id="IPR035909">
    <property type="entry name" value="CheB_C"/>
</dbReference>
<evidence type="ECO:0000313" key="3">
    <source>
        <dbReference type="EMBL" id="MBR0563271.1"/>
    </source>
</evidence>
<reference evidence="4 5" key="1">
    <citation type="journal article" date="2021" name="Microbiol. Resour. Announc.">
        <title>Draft Genome Sequence of Coralloluteibacterium stylophorae LMG 29479T.</title>
        <authorList>
            <person name="Karlyshev A.V."/>
            <person name="Kudryashova E.B."/>
            <person name="Ariskina E.V."/>
            <person name="Conroy A.P."/>
            <person name="Abidueva E.Y."/>
        </authorList>
    </citation>
    <scope>NUCLEOTIDE SEQUENCE [LARGE SCALE GENOMIC DNA]</scope>
    <source>
        <strain evidence="4 5">LMG 29479</strain>
    </source>
</reference>
<feature type="compositionally biased region" description="Low complexity" evidence="1">
    <location>
        <begin position="312"/>
        <end position="326"/>
    </location>
</feature>
<dbReference type="InterPro" id="IPR000673">
    <property type="entry name" value="Sig_transdc_resp-reg_Me-estase"/>
</dbReference>
<feature type="compositionally biased region" description="Low complexity" evidence="1">
    <location>
        <begin position="385"/>
        <end position="404"/>
    </location>
</feature>
<evidence type="ECO:0000313" key="5">
    <source>
        <dbReference type="Proteomes" id="UP000675747"/>
    </source>
</evidence>
<dbReference type="GO" id="GO:0008984">
    <property type="term" value="F:protein-glutamate methylesterase activity"/>
    <property type="evidence" value="ECO:0007669"/>
    <property type="project" value="InterPro"/>
</dbReference>
<reference evidence="3" key="2">
    <citation type="submission" date="2021-04" db="EMBL/GenBank/DDBJ databases">
        <authorList>
            <person name="Karlyshev A.V."/>
        </authorList>
    </citation>
    <scope>NUCLEOTIDE SEQUENCE</scope>
    <source>
        <strain evidence="3">LMG 29479</strain>
    </source>
</reference>
<comment type="caution">
    <text evidence="3">The sequence shown here is derived from an EMBL/GenBank/DDBJ whole genome shotgun (WGS) entry which is preliminary data.</text>
</comment>
<sequence>MADGGLRVALLARAGAAREQLRQALVEHGAVLVAEGDPAELDPGHVAAQAPQVLLVGLEPAVEDALERFDALVDDAAIEVVYDDVEVTGGLSGWERARWVRHLVAKLRRDDEVLPPPPEGAEPLPGGDSYVDLIPTGTLVGAEASATPDEVDAQPASEADARPQSFAATTAMDAIPVAADDAGNPAQAPSWQMEDAGAAESDGLAEDAGAMRIDIGFVTEDDTAGDGAQGLGELSEEDRALLASFDAAADEDAPADDEADAIEFEFAGLGEDEGDAGDGATPYHDLDVADPQDEPRYQPLREQTPPAPGPEPETAATTTAASATPTDLASDRAGFGSLSLAPLDDDAAPPVTAPAAPRAAATPGRDWREIDISGLSLVEDEPADAEAPAAGGEAQDVAAPTAADRAAEDEAAGNGSPARAILLLAGLGGPDAVRQFLGALPDRLRVPVLLWQKLDGARHDRLVAQLGRASVLPVYLAQEGQTARAGQVAVLPETVTAVDEGDGVVRFVAGAPDMQALVRVAGGVSVLLSGADLAAVEPAVLSVAIGGLALAQDPGTCFDAAAATALAARGGTAGAPAALAALAVAHFA</sequence>
<feature type="region of interest" description="Disordered" evidence="1">
    <location>
        <begin position="180"/>
        <end position="202"/>
    </location>
</feature>
<proteinExistence type="predicted"/>
<feature type="compositionally biased region" description="Low complexity" evidence="1">
    <location>
        <begin position="348"/>
        <end position="363"/>
    </location>
</feature>
<feature type="region of interest" description="Disordered" evidence="1">
    <location>
        <begin position="270"/>
        <end position="367"/>
    </location>
</feature>
<feature type="region of interest" description="Disordered" evidence="1">
    <location>
        <begin position="382"/>
        <end position="412"/>
    </location>
</feature>